<dbReference type="AlphaFoldDB" id="A0A1N7KYV2"/>
<dbReference type="InterPro" id="IPR042001">
    <property type="entry name" value="Sortase_F"/>
</dbReference>
<feature type="active site" description="Acyl-thioester intermediate" evidence="2">
    <location>
        <position position="186"/>
    </location>
</feature>
<sequence>MYKYILLLTLLILSGCMSSSGEDKKTTTDKETKAQTEENTDIQPVTKKDSDYTEPIIKDEREAITPSTLSIPAIDVEADVEHVGVDEQGRMGVPDGMENVAWFEPGTKPGAAGNSVIAGHVDDTVNPAVFYDLKKLEAGDEVLVQNKEGKTLTFEVTGKEVYDRTNSPVKDIFGYTHRSTLNLITCEGDFNESINGREDRLVVYTELKS</sequence>
<feature type="chain" id="PRO_5009943214" evidence="4">
    <location>
        <begin position="22"/>
        <end position="209"/>
    </location>
</feature>
<feature type="signal peptide" evidence="4">
    <location>
        <begin position="1"/>
        <end position="21"/>
    </location>
</feature>
<keyword evidence="4" id="KW-0732">Signal</keyword>
<dbReference type="Gene3D" id="2.40.260.10">
    <property type="entry name" value="Sortase"/>
    <property type="match status" value="1"/>
</dbReference>
<organism evidence="5 6">
    <name type="scientific">Salimicrobium flavidum</name>
    <dbReference type="NCBI Taxonomy" id="570947"/>
    <lineage>
        <taxon>Bacteria</taxon>
        <taxon>Bacillati</taxon>
        <taxon>Bacillota</taxon>
        <taxon>Bacilli</taxon>
        <taxon>Bacillales</taxon>
        <taxon>Bacillaceae</taxon>
        <taxon>Salimicrobium</taxon>
    </lineage>
</organism>
<dbReference type="InterPro" id="IPR023365">
    <property type="entry name" value="Sortase_dom-sf"/>
</dbReference>
<dbReference type="Proteomes" id="UP000187608">
    <property type="component" value="Unassembled WGS sequence"/>
</dbReference>
<dbReference type="EMBL" id="FTOC01000026">
    <property type="protein sequence ID" value="SIS66754.1"/>
    <property type="molecule type" value="Genomic_DNA"/>
</dbReference>
<reference evidence="6" key="1">
    <citation type="submission" date="2017-01" db="EMBL/GenBank/DDBJ databases">
        <authorList>
            <person name="Varghese N."/>
            <person name="Submissions S."/>
        </authorList>
    </citation>
    <scope>NUCLEOTIDE SEQUENCE [LARGE SCALE GENOMIC DNA]</scope>
    <source>
        <strain evidence="6">DSM 23127</strain>
    </source>
</reference>
<evidence type="ECO:0000256" key="4">
    <source>
        <dbReference type="SAM" id="SignalP"/>
    </source>
</evidence>
<dbReference type="OrthoDB" id="525039at2"/>
<gene>
    <name evidence="5" type="ORF">SAMN05421687_1262</name>
</gene>
<evidence type="ECO:0000256" key="1">
    <source>
        <dbReference type="ARBA" id="ARBA00022801"/>
    </source>
</evidence>
<protein>
    <submittedName>
        <fullName evidence="5">LPXTG-site transpeptidase (Sortase) family protein</fullName>
    </submittedName>
</protein>
<feature type="active site" description="Proton donor/acceptor" evidence="2">
    <location>
        <position position="120"/>
    </location>
</feature>
<dbReference type="RefSeq" id="WP_076560957.1">
    <property type="nucleotide sequence ID" value="NZ_FTOC01000026.1"/>
</dbReference>
<dbReference type="Pfam" id="PF04203">
    <property type="entry name" value="Sortase"/>
    <property type="match status" value="1"/>
</dbReference>
<keyword evidence="6" id="KW-1185">Reference proteome</keyword>
<dbReference type="STRING" id="570947.SAMN05421687_1262"/>
<proteinExistence type="predicted"/>
<dbReference type="PROSITE" id="PS51257">
    <property type="entry name" value="PROKAR_LIPOPROTEIN"/>
    <property type="match status" value="1"/>
</dbReference>
<dbReference type="CDD" id="cd05829">
    <property type="entry name" value="Sortase_F"/>
    <property type="match status" value="1"/>
</dbReference>
<evidence type="ECO:0000256" key="2">
    <source>
        <dbReference type="PIRSR" id="PIRSR605754-1"/>
    </source>
</evidence>
<evidence type="ECO:0000313" key="5">
    <source>
        <dbReference type="EMBL" id="SIS66754.1"/>
    </source>
</evidence>
<feature type="region of interest" description="Disordered" evidence="3">
    <location>
        <begin position="19"/>
        <end position="42"/>
    </location>
</feature>
<feature type="compositionally biased region" description="Basic and acidic residues" evidence="3">
    <location>
        <begin position="21"/>
        <end position="36"/>
    </location>
</feature>
<accession>A0A1N7KYV2</accession>
<dbReference type="InterPro" id="IPR005754">
    <property type="entry name" value="Sortase"/>
</dbReference>
<dbReference type="SUPFAM" id="SSF63817">
    <property type="entry name" value="Sortase"/>
    <property type="match status" value="1"/>
</dbReference>
<dbReference type="GO" id="GO:0016787">
    <property type="term" value="F:hydrolase activity"/>
    <property type="evidence" value="ECO:0007669"/>
    <property type="project" value="UniProtKB-KW"/>
</dbReference>
<evidence type="ECO:0000313" key="6">
    <source>
        <dbReference type="Proteomes" id="UP000187608"/>
    </source>
</evidence>
<name>A0A1N7KYV2_9BACI</name>
<keyword evidence="1" id="KW-0378">Hydrolase</keyword>
<evidence type="ECO:0000256" key="3">
    <source>
        <dbReference type="SAM" id="MobiDB-lite"/>
    </source>
</evidence>